<evidence type="ECO:0000256" key="1">
    <source>
        <dbReference type="SAM" id="SignalP"/>
    </source>
</evidence>
<protein>
    <recommendedName>
        <fullName evidence="4">Ig-like domain-containing protein</fullName>
    </recommendedName>
</protein>
<dbReference type="Proteomes" id="UP000265618">
    <property type="component" value="Unassembled WGS sequence"/>
</dbReference>
<dbReference type="AlphaFoldDB" id="A0A9K3D0Z6"/>
<reference evidence="2 3" key="1">
    <citation type="journal article" date="2018" name="PLoS ONE">
        <title>The draft genome of Kipferlia bialata reveals reductive genome evolution in fornicate parasites.</title>
        <authorList>
            <person name="Tanifuji G."/>
            <person name="Takabayashi S."/>
            <person name="Kume K."/>
            <person name="Takagi M."/>
            <person name="Nakayama T."/>
            <person name="Kamikawa R."/>
            <person name="Inagaki Y."/>
            <person name="Hashimoto T."/>
        </authorList>
    </citation>
    <scope>NUCLEOTIDE SEQUENCE [LARGE SCALE GENOMIC DNA]</scope>
    <source>
        <strain evidence="2">NY0173</strain>
    </source>
</reference>
<evidence type="ECO:0008006" key="4">
    <source>
        <dbReference type="Google" id="ProtNLM"/>
    </source>
</evidence>
<comment type="caution">
    <text evidence="2">The sequence shown here is derived from an EMBL/GenBank/DDBJ whole genome shotgun (WGS) entry which is preliminary data.</text>
</comment>
<organism evidence="2 3">
    <name type="scientific">Kipferlia bialata</name>
    <dbReference type="NCBI Taxonomy" id="797122"/>
    <lineage>
        <taxon>Eukaryota</taxon>
        <taxon>Metamonada</taxon>
        <taxon>Carpediemonas-like organisms</taxon>
        <taxon>Kipferlia</taxon>
    </lineage>
</organism>
<sequence length="306" mass="32138">MMGRLSMPGYCMPGYRLRLWLMSVLCVISYLAQMGMGGEVSSEDFPLLTSETGSPSPDHSSLVLTPGTEMVAGETLSIQCTLADDTGTPIAGGVQLSLRFDTWLVYEDMQPVDGTPGLYSALIERTTSGVLDVGVRVDSESVSFLQQSITVLPGDVCTDSCGYPASALYAVDASFWGSIGACSAVPLYAALYDQYGNPVTGLEDVQVVVDSTPDSSVIGPFLMASEDTPGLYSVTVESAFSEEGSYLLSLTVGGEALPGVSGSFTKSADQGFDTSDVTVGDGTGDHYSSEADMGALWTKFYEFISG</sequence>
<gene>
    <name evidence="2" type="ORF">KIPB_008654</name>
</gene>
<dbReference type="SUPFAM" id="SSF49373">
    <property type="entry name" value="Invasin/intimin cell-adhesion fragments"/>
    <property type="match status" value="1"/>
</dbReference>
<keyword evidence="3" id="KW-1185">Reference proteome</keyword>
<proteinExistence type="predicted"/>
<accession>A0A9K3D0Z6</accession>
<dbReference type="InterPro" id="IPR013783">
    <property type="entry name" value="Ig-like_fold"/>
</dbReference>
<dbReference type="EMBL" id="BDIP01002733">
    <property type="protein sequence ID" value="GIQ86746.1"/>
    <property type="molecule type" value="Genomic_DNA"/>
</dbReference>
<keyword evidence="1" id="KW-0732">Signal</keyword>
<evidence type="ECO:0000313" key="2">
    <source>
        <dbReference type="EMBL" id="GIQ86746.1"/>
    </source>
</evidence>
<feature type="chain" id="PRO_5039953298" description="Ig-like domain-containing protein" evidence="1">
    <location>
        <begin position="38"/>
        <end position="306"/>
    </location>
</feature>
<dbReference type="InterPro" id="IPR008964">
    <property type="entry name" value="Invasin/intimin_cell_adhesion"/>
</dbReference>
<dbReference type="Gene3D" id="2.60.40.10">
    <property type="entry name" value="Immunoglobulins"/>
    <property type="match status" value="2"/>
</dbReference>
<feature type="signal peptide" evidence="1">
    <location>
        <begin position="1"/>
        <end position="37"/>
    </location>
</feature>
<name>A0A9K3D0Z6_9EUKA</name>
<evidence type="ECO:0000313" key="3">
    <source>
        <dbReference type="Proteomes" id="UP000265618"/>
    </source>
</evidence>